<feature type="compositionally biased region" description="Low complexity" evidence="1">
    <location>
        <begin position="165"/>
        <end position="177"/>
    </location>
</feature>
<feature type="compositionally biased region" description="Basic and acidic residues" evidence="1">
    <location>
        <begin position="314"/>
        <end position="323"/>
    </location>
</feature>
<evidence type="ECO:0000313" key="3">
    <source>
        <dbReference type="EMBL" id="CAE0722013.1"/>
    </source>
</evidence>
<feature type="region of interest" description="Disordered" evidence="1">
    <location>
        <begin position="857"/>
        <end position="910"/>
    </location>
</feature>
<organism evidence="3">
    <name type="scientific">Pseudo-nitzschia australis</name>
    <dbReference type="NCBI Taxonomy" id="44445"/>
    <lineage>
        <taxon>Eukaryota</taxon>
        <taxon>Sar</taxon>
        <taxon>Stramenopiles</taxon>
        <taxon>Ochrophyta</taxon>
        <taxon>Bacillariophyta</taxon>
        <taxon>Bacillariophyceae</taxon>
        <taxon>Bacillariophycidae</taxon>
        <taxon>Bacillariales</taxon>
        <taxon>Bacillariaceae</taxon>
        <taxon>Pseudo-nitzschia</taxon>
    </lineage>
</organism>
<feature type="transmembrane region" description="Helical" evidence="2">
    <location>
        <begin position="44"/>
        <end position="65"/>
    </location>
</feature>
<protein>
    <submittedName>
        <fullName evidence="3">Uncharacterized protein</fullName>
    </submittedName>
</protein>
<proteinExistence type="predicted"/>
<dbReference type="EMBL" id="HBIX01021024">
    <property type="protein sequence ID" value="CAE0722013.1"/>
    <property type="molecule type" value="Transcribed_RNA"/>
</dbReference>
<feature type="compositionally biased region" description="Basic and acidic residues" evidence="1">
    <location>
        <begin position="144"/>
        <end position="164"/>
    </location>
</feature>
<feature type="compositionally biased region" description="Basic and acidic residues" evidence="1">
    <location>
        <begin position="338"/>
        <end position="351"/>
    </location>
</feature>
<feature type="transmembrane region" description="Helical" evidence="2">
    <location>
        <begin position="538"/>
        <end position="568"/>
    </location>
</feature>
<dbReference type="AlphaFoldDB" id="A0A7S4ANZ5"/>
<feature type="compositionally biased region" description="Polar residues" evidence="1">
    <location>
        <begin position="857"/>
        <end position="871"/>
    </location>
</feature>
<reference evidence="3" key="1">
    <citation type="submission" date="2021-01" db="EMBL/GenBank/DDBJ databases">
        <authorList>
            <person name="Corre E."/>
            <person name="Pelletier E."/>
            <person name="Niang G."/>
            <person name="Scheremetjew M."/>
            <person name="Finn R."/>
            <person name="Kale V."/>
            <person name="Holt S."/>
            <person name="Cochrane G."/>
            <person name="Meng A."/>
            <person name="Brown T."/>
            <person name="Cohen L."/>
        </authorList>
    </citation>
    <scope>NUCLEOTIDE SEQUENCE</scope>
    <source>
        <strain evidence="3">10249 10 AB</strain>
    </source>
</reference>
<accession>A0A7S4ANZ5</accession>
<evidence type="ECO:0000256" key="2">
    <source>
        <dbReference type="SAM" id="Phobius"/>
    </source>
</evidence>
<feature type="compositionally biased region" description="Basic and acidic residues" evidence="1">
    <location>
        <begin position="1231"/>
        <end position="1241"/>
    </location>
</feature>
<feature type="compositionally biased region" description="Basic residues" evidence="1">
    <location>
        <begin position="1212"/>
        <end position="1223"/>
    </location>
</feature>
<feature type="compositionally biased region" description="Low complexity" evidence="1">
    <location>
        <begin position="260"/>
        <end position="292"/>
    </location>
</feature>
<feature type="compositionally biased region" description="Polar residues" evidence="1">
    <location>
        <begin position="324"/>
        <end position="333"/>
    </location>
</feature>
<feature type="compositionally biased region" description="Basic and acidic residues" evidence="1">
    <location>
        <begin position="1176"/>
        <end position="1185"/>
    </location>
</feature>
<name>A0A7S4ANZ5_9STRA</name>
<keyword evidence="2" id="KW-1133">Transmembrane helix</keyword>
<feature type="region of interest" description="Disordered" evidence="1">
    <location>
        <begin position="211"/>
        <end position="351"/>
    </location>
</feature>
<evidence type="ECO:0000256" key="1">
    <source>
        <dbReference type="SAM" id="MobiDB-lite"/>
    </source>
</evidence>
<feature type="region of interest" description="Disordered" evidence="1">
    <location>
        <begin position="125"/>
        <end position="195"/>
    </location>
</feature>
<gene>
    <name evidence="3" type="ORF">PAUS00366_LOCUS14768</name>
</gene>
<sequence>MTAAPIITSWIAGGSVIDMIELSKAGVRRKERKKLVLWSWRIQSIFLTVSILIPILSAVMMEFGWKTLEQALQELQQLNGDVETLAYRGWNAMDRLETAKEELFAENELVRSILEYEYEYQTYESSYTPSTSSNNNASSNGDNNTKDEHGRKPFEQDDNDRDRNGNNNYNDNGNNNDNSHDNNNDNNNGNENSDRDRDLQLLVTMQTEQATTYPTQKMENKNENDNPFFFPWTLVATSSPTEINANGNAKNNDDDSFMVTTSNTNSHNNQNNATPNNNNSNNDNDNNNADDSFSNKDSIQPKRTTTMPSASQTDKSKMHENSDSKTSITNNIKNGRGKNKEKDTNTNINKEDKQLDSPWIDETLDTKSSTATTTATITTATSSSTRSGLLIDKWCPNSPRYIGAEELNFWVASINSLSENTQTINRIFNYLEVSFPSIEESSLSSSSSSSSSFQLSGESGTIMNHTDPTLPTTKIYGSSAFRLVTEATNNINEMIEWFFANDWLLKFLVLVLNVINGLLLANVYFLSKNNIVHAPTRLYVAYVLLPLFVFAAISIVVVAVATGVAVLINSDFCSGGTTGSGSPQGTLEDFIMTLQQQNLHNAAAGTKDSVPNGALDIAYDAVDYFWTGCLTENPLQFLDDFSNDVDDASAKLNQITALLPDTVSAAATVTASTVLQPEQNENIQTDTTSSSDSIPFAISTLERLNKACQRDMSFLPPAISDLESHVDRIRTNIHQLSDTISCGQISPILRRVSHGAICVETPYGLTILWGCSFGIGILCFVLLTVRAALYNSVKYKKQRPTKPRRIVEKEFEEYKQFMGQYYGENTTNKWKLDGISLPPTKLEFEFDIEMKRTFDTVSPTSGSFGNDSQDGGSEKGGIHNRGNDDDDNDDDPSYGSSYDSEISDDEKSIDSSEISAIGSLLSDTKSIAMHTIHSLRNVKSLLSSAVKKTFHPHIINSQHHNGSGLNHNDGFGDYKTSSQAVRSIFDSDEKGTIARRINFDDDDSHEDSITDDSLYLPTVASDSGSNLGKISLSHNLGLRGNGQMYKKKALLQDDDSFYDEEGLDEDEDERQANALFLASNRLKQVFTPSNLISALSPAAPRKALPFLARTLYNRDGRDGEYNNEELTALVRPKQLANLVPFRSREKYTIPQGKVSRNTKIQRKGIPLNNTPIRQSVEGKKDEKITKALKSSFPSTPLSSSSLNDHSYNHSSKYNKRNLARGKSAKSSASVQHDERGRQERR</sequence>
<keyword evidence="2" id="KW-0472">Membrane</keyword>
<feature type="compositionally biased region" description="Low complexity" evidence="1">
    <location>
        <begin position="1190"/>
        <end position="1211"/>
    </location>
</feature>
<feature type="compositionally biased region" description="Basic and acidic residues" evidence="1">
    <location>
        <begin position="872"/>
        <end position="883"/>
    </location>
</feature>
<keyword evidence="2" id="KW-0812">Transmembrane</keyword>
<feature type="compositionally biased region" description="Polar residues" evidence="1">
    <location>
        <begin position="296"/>
        <end position="313"/>
    </location>
</feature>
<feature type="compositionally biased region" description="Low complexity" evidence="1">
    <location>
        <begin position="125"/>
        <end position="143"/>
    </location>
</feature>
<feature type="region of interest" description="Disordered" evidence="1">
    <location>
        <begin position="1149"/>
        <end position="1241"/>
    </location>
</feature>
<feature type="transmembrane region" description="Helical" evidence="2">
    <location>
        <begin position="503"/>
        <end position="526"/>
    </location>
</feature>